<keyword evidence="4" id="KW-0902">Two-component regulatory system</keyword>
<evidence type="ECO:0000256" key="3">
    <source>
        <dbReference type="ARBA" id="ARBA00022840"/>
    </source>
</evidence>
<gene>
    <name evidence="11" type="ORF">GGD90_000384</name>
</gene>
<dbReference type="InterPro" id="IPR027417">
    <property type="entry name" value="P-loop_NTPase"/>
</dbReference>
<keyword evidence="6 11" id="KW-0238">DNA-binding</keyword>
<keyword evidence="12" id="KW-1185">Reference proteome</keyword>
<dbReference type="Gene3D" id="3.40.50.300">
    <property type="entry name" value="P-loop containing nucleotide triphosphate hydrolases"/>
    <property type="match status" value="1"/>
</dbReference>
<evidence type="ECO:0000259" key="10">
    <source>
        <dbReference type="PROSITE" id="PS50110"/>
    </source>
</evidence>
<evidence type="ECO:0000256" key="1">
    <source>
        <dbReference type="ARBA" id="ARBA00022553"/>
    </source>
</evidence>
<dbReference type="PROSITE" id="PS50045">
    <property type="entry name" value="SIGMA54_INTERACT_4"/>
    <property type="match status" value="1"/>
</dbReference>
<name>A0A840G258_RHOTE</name>
<dbReference type="InterPro" id="IPR002078">
    <property type="entry name" value="Sigma_54_int"/>
</dbReference>
<dbReference type="PROSITE" id="PS00688">
    <property type="entry name" value="SIGMA54_INTERACT_3"/>
    <property type="match status" value="1"/>
</dbReference>
<dbReference type="Proteomes" id="UP000587070">
    <property type="component" value="Unassembled WGS sequence"/>
</dbReference>
<dbReference type="Gene3D" id="3.40.50.2300">
    <property type="match status" value="1"/>
</dbReference>
<feature type="modified residue" description="4-aspartylphosphate" evidence="8">
    <location>
        <position position="58"/>
    </location>
</feature>
<dbReference type="SUPFAM" id="SSF46689">
    <property type="entry name" value="Homeodomain-like"/>
    <property type="match status" value="1"/>
</dbReference>
<evidence type="ECO:0000256" key="4">
    <source>
        <dbReference type="ARBA" id="ARBA00023012"/>
    </source>
</evidence>
<feature type="domain" description="Sigma-54 factor interaction" evidence="9">
    <location>
        <begin position="148"/>
        <end position="377"/>
    </location>
</feature>
<dbReference type="GO" id="GO:0005524">
    <property type="term" value="F:ATP binding"/>
    <property type="evidence" value="ECO:0007669"/>
    <property type="project" value="UniProtKB-KW"/>
</dbReference>
<evidence type="ECO:0000256" key="7">
    <source>
        <dbReference type="ARBA" id="ARBA00023163"/>
    </source>
</evidence>
<dbReference type="Gene3D" id="1.10.10.60">
    <property type="entry name" value="Homeodomain-like"/>
    <property type="match status" value="1"/>
</dbReference>
<dbReference type="AlphaFoldDB" id="A0A840G258"/>
<dbReference type="InterPro" id="IPR009057">
    <property type="entry name" value="Homeodomain-like_sf"/>
</dbReference>
<evidence type="ECO:0000259" key="9">
    <source>
        <dbReference type="PROSITE" id="PS50045"/>
    </source>
</evidence>
<dbReference type="PROSITE" id="PS00676">
    <property type="entry name" value="SIGMA54_INTERACT_2"/>
    <property type="match status" value="1"/>
</dbReference>
<dbReference type="SUPFAM" id="SSF52540">
    <property type="entry name" value="P-loop containing nucleoside triphosphate hydrolases"/>
    <property type="match status" value="1"/>
</dbReference>
<dbReference type="GO" id="GO:0006355">
    <property type="term" value="P:regulation of DNA-templated transcription"/>
    <property type="evidence" value="ECO:0007669"/>
    <property type="project" value="InterPro"/>
</dbReference>
<dbReference type="SMART" id="SM00382">
    <property type="entry name" value="AAA"/>
    <property type="match status" value="1"/>
</dbReference>
<dbReference type="CDD" id="cd00009">
    <property type="entry name" value="AAA"/>
    <property type="match status" value="1"/>
</dbReference>
<evidence type="ECO:0000256" key="8">
    <source>
        <dbReference type="PROSITE-ProRule" id="PRU00169"/>
    </source>
</evidence>
<dbReference type="EMBL" id="JACIGE010000001">
    <property type="protein sequence ID" value="MBB4246035.1"/>
    <property type="molecule type" value="Genomic_DNA"/>
</dbReference>
<evidence type="ECO:0000313" key="11">
    <source>
        <dbReference type="EMBL" id="MBB4246035.1"/>
    </source>
</evidence>
<dbReference type="Pfam" id="PF00158">
    <property type="entry name" value="Sigma54_activat"/>
    <property type="match status" value="1"/>
</dbReference>
<dbReference type="PANTHER" id="PTHR32071">
    <property type="entry name" value="TRANSCRIPTIONAL REGULATORY PROTEIN"/>
    <property type="match status" value="1"/>
</dbReference>
<keyword evidence="5" id="KW-0805">Transcription regulation</keyword>
<organism evidence="11 12">
    <name type="scientific">Rhodocyclus tenuis</name>
    <name type="common">Rhodospirillum tenue</name>
    <dbReference type="NCBI Taxonomy" id="1066"/>
    <lineage>
        <taxon>Bacteria</taxon>
        <taxon>Pseudomonadati</taxon>
        <taxon>Pseudomonadota</taxon>
        <taxon>Betaproteobacteria</taxon>
        <taxon>Rhodocyclales</taxon>
        <taxon>Rhodocyclaceae</taxon>
        <taxon>Rhodocyclus</taxon>
    </lineage>
</organism>
<dbReference type="InterPro" id="IPR058031">
    <property type="entry name" value="AAA_lid_NorR"/>
</dbReference>
<dbReference type="FunFam" id="3.40.50.300:FF:000006">
    <property type="entry name" value="DNA-binding transcriptional regulator NtrC"/>
    <property type="match status" value="1"/>
</dbReference>
<dbReference type="FunFam" id="3.40.50.2300:FF:000018">
    <property type="entry name" value="DNA-binding transcriptional regulator NtrC"/>
    <property type="match status" value="1"/>
</dbReference>
<dbReference type="SMART" id="SM00448">
    <property type="entry name" value="REC"/>
    <property type="match status" value="1"/>
</dbReference>
<dbReference type="Gene3D" id="1.10.8.60">
    <property type="match status" value="1"/>
</dbReference>
<dbReference type="RefSeq" id="WP_153114970.1">
    <property type="nucleotide sequence ID" value="NZ_JACIGE010000001.1"/>
</dbReference>
<protein>
    <submittedName>
        <fullName evidence="11">DNA-binding NtrC family response regulator</fullName>
    </submittedName>
</protein>
<evidence type="ECO:0000313" key="12">
    <source>
        <dbReference type="Proteomes" id="UP000587070"/>
    </source>
</evidence>
<keyword evidence="2" id="KW-0547">Nucleotide-binding</keyword>
<dbReference type="GO" id="GO:0043565">
    <property type="term" value="F:sequence-specific DNA binding"/>
    <property type="evidence" value="ECO:0007669"/>
    <property type="project" value="InterPro"/>
</dbReference>
<dbReference type="PROSITE" id="PS50110">
    <property type="entry name" value="RESPONSE_REGULATORY"/>
    <property type="match status" value="1"/>
</dbReference>
<keyword evidence="7" id="KW-0804">Transcription</keyword>
<comment type="caution">
    <text evidence="11">The sequence shown here is derived from an EMBL/GenBank/DDBJ whole genome shotgun (WGS) entry which is preliminary data.</text>
</comment>
<evidence type="ECO:0000256" key="6">
    <source>
        <dbReference type="ARBA" id="ARBA00023125"/>
    </source>
</evidence>
<proteinExistence type="predicted"/>
<keyword evidence="3" id="KW-0067">ATP-binding</keyword>
<dbReference type="InterPro" id="IPR025944">
    <property type="entry name" value="Sigma_54_int_dom_CS"/>
</dbReference>
<feature type="domain" description="Response regulatory" evidence="10">
    <location>
        <begin position="9"/>
        <end position="123"/>
    </location>
</feature>
<dbReference type="PANTHER" id="PTHR32071:SF119">
    <property type="entry name" value="SIGMA L-DEPENDENT TRANSCRIPTIONAL REGULATOR YPLP-RELATED"/>
    <property type="match status" value="1"/>
</dbReference>
<dbReference type="Pfam" id="PF02954">
    <property type="entry name" value="HTH_8"/>
    <property type="match status" value="1"/>
</dbReference>
<dbReference type="Pfam" id="PF00072">
    <property type="entry name" value="Response_reg"/>
    <property type="match status" value="1"/>
</dbReference>
<sequence>MSDAEYKARVLVVDDEAIARRNLAHVLEREGFTADCADCGEAALEQLAQARYDLVLTDLRMPGIDGMALLRETRRRSPDTEVIVITAHANAGSAVEAMKSGAFYYIEKPFRLPEVRKVVREAAEKVRLKRENVSLKVALEQAGERPQILTNAPAMRELLGVAAGVAPTDCNVLIVGPTGSGKELLARYVHQHSRRARGPFVAINCGALSEELLANELFGHERGAYTGAAGVKPGLIEVAAGGTLFLDEVTEMTPAMQVKLLRVLQEREFYRLGGTQPIAADLRFLAATNRDPGKRVAEGRFRQDLYFRLNVVTLQLPPLSERRGDIPLLALHFLARFAQRMGKAVAEIAPETFERLLAHDYPGNIRELENLIERGVALAPGGVLSADLLPAGVGRHAVGAGDTQPASSKLIAVAGTAGEASDAPRIASSGSTAGAGAHIAPLAEVERRHILDALSHAGGNRALAARLLGIDRVSLWRKLRRFEEDAPATSLPGAATDEALE</sequence>
<evidence type="ECO:0000256" key="5">
    <source>
        <dbReference type="ARBA" id="ARBA00023015"/>
    </source>
</evidence>
<dbReference type="OrthoDB" id="5288224at2"/>
<dbReference type="InterPro" id="IPR025943">
    <property type="entry name" value="Sigma_54_int_dom_ATP-bd_2"/>
</dbReference>
<keyword evidence="1 8" id="KW-0597">Phosphoprotein</keyword>
<dbReference type="SUPFAM" id="SSF52172">
    <property type="entry name" value="CheY-like"/>
    <property type="match status" value="1"/>
</dbReference>
<dbReference type="GO" id="GO:0000160">
    <property type="term" value="P:phosphorelay signal transduction system"/>
    <property type="evidence" value="ECO:0007669"/>
    <property type="project" value="UniProtKB-KW"/>
</dbReference>
<dbReference type="InterPro" id="IPR011006">
    <property type="entry name" value="CheY-like_superfamily"/>
</dbReference>
<dbReference type="InterPro" id="IPR001789">
    <property type="entry name" value="Sig_transdc_resp-reg_receiver"/>
</dbReference>
<dbReference type="InterPro" id="IPR002197">
    <property type="entry name" value="HTH_Fis"/>
</dbReference>
<accession>A0A840G258</accession>
<dbReference type="Pfam" id="PF25601">
    <property type="entry name" value="AAA_lid_14"/>
    <property type="match status" value="1"/>
</dbReference>
<dbReference type="PRINTS" id="PR01590">
    <property type="entry name" value="HTHFIS"/>
</dbReference>
<dbReference type="InterPro" id="IPR003593">
    <property type="entry name" value="AAA+_ATPase"/>
</dbReference>
<evidence type="ECO:0000256" key="2">
    <source>
        <dbReference type="ARBA" id="ARBA00022741"/>
    </source>
</evidence>
<reference evidence="11 12" key="1">
    <citation type="submission" date="2020-08" db="EMBL/GenBank/DDBJ databases">
        <title>Genome sequencing of Purple Non-Sulfur Bacteria from various extreme environments.</title>
        <authorList>
            <person name="Mayer M."/>
        </authorList>
    </citation>
    <scope>NUCLEOTIDE SEQUENCE [LARGE SCALE GENOMIC DNA]</scope>
    <source>
        <strain evidence="11 12">2761</strain>
    </source>
</reference>